<dbReference type="Proteomes" id="UP001442841">
    <property type="component" value="Chromosome"/>
</dbReference>
<keyword evidence="3" id="KW-1185">Reference proteome</keyword>
<name>A0ABZ3FRK0_9ACTN</name>
<accession>A0ABZ3FRK0</accession>
<reference evidence="2 3" key="1">
    <citation type="submission" date="2024-04" db="EMBL/GenBank/DDBJ databases">
        <title>Isolation of an actinomycete strain from pig manure.</title>
        <authorList>
            <person name="Gong T."/>
            <person name="Yu Z."/>
            <person name="An M."/>
            <person name="Wei C."/>
            <person name="Yang W."/>
            <person name="Liu L."/>
        </authorList>
    </citation>
    <scope>NUCLEOTIDE SEQUENCE [LARGE SCALE GENOMIC DNA]</scope>
    <source>
        <strain evidence="2 3">ZF39</strain>
    </source>
</reference>
<feature type="region of interest" description="Disordered" evidence="1">
    <location>
        <begin position="108"/>
        <end position="131"/>
    </location>
</feature>
<dbReference type="EMBL" id="CP154795">
    <property type="protein sequence ID" value="XAN07375.1"/>
    <property type="molecule type" value="Genomic_DNA"/>
</dbReference>
<feature type="compositionally biased region" description="Basic and acidic residues" evidence="1">
    <location>
        <begin position="1"/>
        <end position="11"/>
    </location>
</feature>
<feature type="region of interest" description="Disordered" evidence="1">
    <location>
        <begin position="1"/>
        <end position="20"/>
    </location>
</feature>
<protein>
    <submittedName>
        <fullName evidence="2">Uncharacterized protein</fullName>
    </submittedName>
</protein>
<evidence type="ECO:0000313" key="3">
    <source>
        <dbReference type="Proteomes" id="UP001442841"/>
    </source>
</evidence>
<organism evidence="2 3">
    <name type="scientific">Ammonicoccus fulvus</name>
    <dbReference type="NCBI Taxonomy" id="3138240"/>
    <lineage>
        <taxon>Bacteria</taxon>
        <taxon>Bacillati</taxon>
        <taxon>Actinomycetota</taxon>
        <taxon>Actinomycetes</taxon>
        <taxon>Propionibacteriales</taxon>
        <taxon>Propionibacteriaceae</taxon>
        <taxon>Ammonicoccus</taxon>
    </lineage>
</organism>
<proteinExistence type="predicted"/>
<sequence>MAGTRTGEHDGAAVAGDHAGEDQACELERGENVHVDHAALGRPVAAIEQRLIAETGVVDQHVDVIAVQQSCGQGVDRDRVGEITRQHSDDELWMEADEFGCEIVEPLGAAGDEDQFGGSGRELAGHRVADP</sequence>
<evidence type="ECO:0000313" key="2">
    <source>
        <dbReference type="EMBL" id="XAN07375.1"/>
    </source>
</evidence>
<gene>
    <name evidence="2" type="ORF">AADG42_08730</name>
</gene>
<evidence type="ECO:0000256" key="1">
    <source>
        <dbReference type="SAM" id="MobiDB-lite"/>
    </source>
</evidence>